<accession>A0A1E7G2B1</accession>
<name>A0A1E7G2B1_LACLC</name>
<dbReference type="Proteomes" id="UP000176236">
    <property type="component" value="Chromosome"/>
</dbReference>
<proteinExistence type="predicted"/>
<dbReference type="AlphaFoldDB" id="A0A1E7G2B1"/>
<organism evidence="1">
    <name type="scientific">Lactococcus cremoris subsp. cremoris IBB477</name>
    <dbReference type="NCBI Taxonomy" id="1449093"/>
    <lineage>
        <taxon>Bacteria</taxon>
        <taxon>Bacillati</taxon>
        <taxon>Bacillota</taxon>
        <taxon>Bacilli</taxon>
        <taxon>Lactobacillales</taxon>
        <taxon>Streptococcaceae</taxon>
        <taxon>Lactococcus</taxon>
        <taxon>Lactococcus cremoris subsp. cremoris</taxon>
    </lineage>
</organism>
<gene>
    <name evidence="1" type="ORF">AJ89_10340</name>
</gene>
<sequence length="65" mass="7517">MHEIDETYFKVDNATTQVRLAMKDLYSGLVGDDNERLLDIANAQIHTLLITASNYYQSVWIQIKE</sequence>
<protein>
    <submittedName>
        <fullName evidence="1">Uncharacterized protein</fullName>
    </submittedName>
</protein>
<dbReference type="EMBL" id="JMMZ01000029">
    <property type="protein sequence ID" value="OEU39116.1"/>
    <property type="molecule type" value="Genomic_DNA"/>
</dbReference>
<reference evidence="1" key="1">
    <citation type="journal article" date="2016" name="Appl. Microbiol. Biotechnol.">
        <title>Adhesion of the genome-sequenced Lactococcus lactis subsp. cremoris IBB477 strain is mediated by specific molecular determinants.</title>
        <authorList>
            <person name="Radziwill-Bienkowska J.M."/>
            <person name="Le D.T."/>
            <person name="Szczesny P."/>
            <person name="Duviau M.P."/>
            <person name="Aleksandrzak-Piekarczyk T."/>
            <person name="Loubiere P."/>
            <person name="Mercier-Bonin M."/>
            <person name="Bardowski J.K."/>
            <person name="Kowalczyk M."/>
        </authorList>
    </citation>
    <scope>NUCLEOTIDE SEQUENCE [LARGE SCALE GENOMIC DNA]</scope>
    <source>
        <strain evidence="1">IBB477</strain>
    </source>
</reference>
<evidence type="ECO:0000313" key="1">
    <source>
        <dbReference type="EMBL" id="OEU39116.1"/>
    </source>
</evidence>
<comment type="caution">
    <text evidence="1">The sequence shown here is derived from an EMBL/GenBank/DDBJ whole genome shotgun (WGS) entry which is preliminary data.</text>
</comment>